<dbReference type="EMBL" id="CYHC01000014">
    <property type="protein sequence ID" value="CUA90664.1"/>
    <property type="molecule type" value="Genomic_DNA"/>
</dbReference>
<evidence type="ECO:0000256" key="1">
    <source>
        <dbReference type="SAM" id="Phobius"/>
    </source>
</evidence>
<evidence type="ECO:0000313" key="3">
    <source>
        <dbReference type="Proteomes" id="UP000182178"/>
    </source>
</evidence>
<keyword evidence="1" id="KW-1133">Transmembrane helix</keyword>
<protein>
    <submittedName>
        <fullName evidence="2">Uncharacterized protein</fullName>
    </submittedName>
</protein>
<keyword evidence="1" id="KW-0812">Transmembrane</keyword>
<sequence>MNPTVLNTIKWIGTGAGVSGAFLIALNLGIVGYGFALFLVSSSLWLAAAVAQRETSLIVLQGTFTAINVLGLTRWMGN</sequence>
<comment type="caution">
    <text evidence="2">The sequence shown here is derived from an EMBL/GenBank/DDBJ whole genome shotgun (WGS) entry which is preliminary data.</text>
</comment>
<proteinExistence type="predicted"/>
<accession>A0ABM9U9F0</accession>
<dbReference type="Proteomes" id="UP000182178">
    <property type="component" value="Unassembled WGS sequence"/>
</dbReference>
<keyword evidence="1" id="KW-0472">Membrane</keyword>
<gene>
    <name evidence="2" type="ORF">Ga0061061_11458</name>
</gene>
<keyword evidence="3" id="KW-1185">Reference proteome</keyword>
<reference evidence="2 3" key="1">
    <citation type="submission" date="2015-08" db="EMBL/GenBank/DDBJ databases">
        <authorList>
            <person name="Varghese N."/>
        </authorList>
    </citation>
    <scope>NUCLEOTIDE SEQUENCE [LARGE SCALE GENOMIC DNA]</scope>
    <source>
        <strain evidence="2 3">DSM 18167</strain>
    </source>
</reference>
<name>A0ABM9U9F0_9HYPH</name>
<evidence type="ECO:0000313" key="2">
    <source>
        <dbReference type="EMBL" id="CUA90664.1"/>
    </source>
</evidence>
<organism evidence="2 3">
    <name type="scientific">Chelatococcus sambhunathii</name>
    <dbReference type="NCBI Taxonomy" id="363953"/>
    <lineage>
        <taxon>Bacteria</taxon>
        <taxon>Pseudomonadati</taxon>
        <taxon>Pseudomonadota</taxon>
        <taxon>Alphaproteobacteria</taxon>
        <taxon>Hyphomicrobiales</taxon>
        <taxon>Chelatococcaceae</taxon>
        <taxon>Chelatococcus</taxon>
    </lineage>
</organism>
<feature type="transmembrane region" description="Helical" evidence="1">
    <location>
        <begin position="20"/>
        <end position="46"/>
    </location>
</feature>
<dbReference type="RefSeq" id="WP_055460850.1">
    <property type="nucleotide sequence ID" value="NZ_CYHC01000014.1"/>
</dbReference>
<feature type="transmembrane region" description="Helical" evidence="1">
    <location>
        <begin position="58"/>
        <end position="77"/>
    </location>
</feature>